<evidence type="ECO:0000313" key="2">
    <source>
        <dbReference type="EMBL" id="QHO70343.1"/>
    </source>
</evidence>
<sequence length="110" mass="12089">MGTNKRYAERVDRQLGQRADEAATRGLAPTSLTDAELELDSLPLTKTPKPHEVRAWVRYGAVAVKVTARAVAWTPRAVALEWEAPSGETHRAWVWASAVEAADSGRLNRP</sequence>
<evidence type="ECO:0000313" key="3">
    <source>
        <dbReference type="Proteomes" id="UP000464507"/>
    </source>
</evidence>
<dbReference type="KEGG" id="mant:BHD05_12490"/>
<feature type="region of interest" description="Disordered" evidence="1">
    <location>
        <begin position="1"/>
        <end position="30"/>
    </location>
</feature>
<dbReference type="Proteomes" id="UP000464507">
    <property type="component" value="Chromosome"/>
</dbReference>
<dbReference type="RefSeq" id="WP_161886728.1">
    <property type="nucleotide sequence ID" value="NZ_CP017146.1"/>
</dbReference>
<protein>
    <submittedName>
        <fullName evidence="2">Uncharacterized protein</fullName>
    </submittedName>
</protein>
<keyword evidence="3" id="KW-1185">Reference proteome</keyword>
<reference evidence="2 3" key="1">
    <citation type="submission" date="2016-09" db="EMBL/GenBank/DDBJ databases">
        <title>Complete genome sequence of microbes from the polar regions.</title>
        <authorList>
            <person name="Liao L."/>
            <person name="Chen B."/>
        </authorList>
    </citation>
    <scope>NUCLEOTIDE SEQUENCE [LARGE SCALE GENOMIC DNA]</scope>
    <source>
        <strain evidence="2 3">ZS314</strain>
    </source>
</reference>
<name>A0A7L5AIE6_9MICO</name>
<proteinExistence type="predicted"/>
<dbReference type="AlphaFoldDB" id="A0A7L5AIE6"/>
<feature type="compositionally biased region" description="Basic and acidic residues" evidence="1">
    <location>
        <begin position="1"/>
        <end position="23"/>
    </location>
</feature>
<gene>
    <name evidence="2" type="ORF">BHD05_12490</name>
</gene>
<dbReference type="EMBL" id="CP017146">
    <property type="protein sequence ID" value="QHO70343.1"/>
    <property type="molecule type" value="Genomic_DNA"/>
</dbReference>
<accession>A0A7L5AIE6</accession>
<dbReference type="OrthoDB" id="4943146at2"/>
<organism evidence="2 3">
    <name type="scientific">Marisediminicola antarctica</name>
    <dbReference type="NCBI Taxonomy" id="674079"/>
    <lineage>
        <taxon>Bacteria</taxon>
        <taxon>Bacillati</taxon>
        <taxon>Actinomycetota</taxon>
        <taxon>Actinomycetes</taxon>
        <taxon>Micrococcales</taxon>
        <taxon>Microbacteriaceae</taxon>
        <taxon>Marisediminicola</taxon>
    </lineage>
</organism>
<evidence type="ECO:0000256" key="1">
    <source>
        <dbReference type="SAM" id="MobiDB-lite"/>
    </source>
</evidence>